<feature type="region of interest" description="Disordered" evidence="4">
    <location>
        <begin position="548"/>
        <end position="592"/>
    </location>
</feature>
<dbReference type="PANTHER" id="PTHR43903">
    <property type="entry name" value="NEUROLIGIN"/>
    <property type="match status" value="1"/>
</dbReference>
<evidence type="ECO:0000313" key="8">
    <source>
        <dbReference type="Proteomes" id="UP000814243"/>
    </source>
</evidence>
<name>A0A922MGS5_SPOEX</name>
<dbReference type="InterPro" id="IPR051093">
    <property type="entry name" value="Neuroligin/BSAL"/>
</dbReference>
<keyword evidence="3" id="KW-0325">Glycoprotein</keyword>
<keyword evidence="5" id="KW-0472">Membrane</keyword>
<dbReference type="PROSITE" id="PS00941">
    <property type="entry name" value="CARBOXYLESTERASE_B_2"/>
    <property type="match status" value="1"/>
</dbReference>
<dbReference type="InterPro" id="IPR019819">
    <property type="entry name" value="Carboxylesterase_B_CS"/>
</dbReference>
<feature type="region of interest" description="Disordered" evidence="4">
    <location>
        <begin position="417"/>
        <end position="436"/>
    </location>
</feature>
<evidence type="ECO:0000256" key="4">
    <source>
        <dbReference type="SAM" id="MobiDB-lite"/>
    </source>
</evidence>
<evidence type="ECO:0000256" key="3">
    <source>
        <dbReference type="ARBA" id="ARBA00023180"/>
    </source>
</evidence>
<feature type="domain" description="Carboxylesterase type B" evidence="6">
    <location>
        <begin position="17"/>
        <end position="450"/>
    </location>
</feature>
<sequence length="592" mass="65024">MPLGVYNELRATVPLLANQSEDCLYLNIYVPGSGARGVEAPYAVVVWAGGPSHEWGTANALDGAVLAARAHLLVVTINYRLGLLGYLTPGVRSTAVQAAGGAAVLDVAAALGWVRRNVAAFGGDPRRVTLAGHAAGAALVNALLMLPDSKGLVSRVLLLSGSALSPTALAPDAALAREHTAQSLRCTPETTNDENWFVECIRARPLAALLAVEAPKARFLAGWAPSVPISRETASQGQAPTRALHASEAFLDCALAVVVATTESYQFFNEEDIRHGFEEEHRNRILRTYVRNVYRYHRNEIFAAIRNEYTDWEKPIQHPINIRDATLESLSDAAVTAPALRVAQLHARRGARTYFAHFAHQSKDADYPQVVLRVKPCLTSWGCPWWVACSTRRRNYSRGDVAVAEMSVSLLAAFAKTGDPTPRAEERHHDGATSWPRYEMNTQQYLSIGEIFPELYTTTSALDDEEDSTEPEEDSSEVEECEPSPSPRPALSALPAPQPSPKEDSLTNLDSQYYSYTVALGVTVGAGCFLLALNVLVFAGIYLQRGRRRTAHRRPRREAQQRVRTQREAEQRRRRAAKKTRPDPRDIGVDDF</sequence>
<comment type="caution">
    <text evidence="7">The sequence shown here is derived from an EMBL/GenBank/DDBJ whole genome shotgun (WGS) entry which is preliminary data.</text>
</comment>
<proteinExistence type="inferred from homology"/>
<dbReference type="Pfam" id="PF00135">
    <property type="entry name" value="COesterase"/>
    <property type="match status" value="1"/>
</dbReference>
<keyword evidence="5" id="KW-0812">Transmembrane</keyword>
<evidence type="ECO:0000256" key="5">
    <source>
        <dbReference type="SAM" id="Phobius"/>
    </source>
</evidence>
<dbReference type="SUPFAM" id="SSF53474">
    <property type="entry name" value="alpha/beta-Hydrolases"/>
    <property type="match status" value="1"/>
</dbReference>
<feature type="compositionally biased region" description="Basic and acidic residues" evidence="4">
    <location>
        <begin position="557"/>
        <end position="571"/>
    </location>
</feature>
<dbReference type="AlphaFoldDB" id="A0A922MGS5"/>
<organism evidence="7 8">
    <name type="scientific">Spodoptera exigua</name>
    <name type="common">Beet armyworm</name>
    <name type="synonym">Noctua fulgens</name>
    <dbReference type="NCBI Taxonomy" id="7107"/>
    <lineage>
        <taxon>Eukaryota</taxon>
        <taxon>Metazoa</taxon>
        <taxon>Ecdysozoa</taxon>
        <taxon>Arthropoda</taxon>
        <taxon>Hexapoda</taxon>
        <taxon>Insecta</taxon>
        <taxon>Pterygota</taxon>
        <taxon>Neoptera</taxon>
        <taxon>Endopterygota</taxon>
        <taxon>Lepidoptera</taxon>
        <taxon>Glossata</taxon>
        <taxon>Ditrysia</taxon>
        <taxon>Noctuoidea</taxon>
        <taxon>Noctuidae</taxon>
        <taxon>Amphipyrinae</taxon>
        <taxon>Spodoptera</taxon>
    </lineage>
</organism>
<feature type="region of interest" description="Disordered" evidence="4">
    <location>
        <begin position="462"/>
        <end position="506"/>
    </location>
</feature>
<protein>
    <recommendedName>
        <fullName evidence="6">Carboxylesterase type B domain-containing protein</fullName>
    </recommendedName>
</protein>
<keyword evidence="2" id="KW-0732">Signal</keyword>
<dbReference type="InterPro" id="IPR029058">
    <property type="entry name" value="AB_hydrolase_fold"/>
</dbReference>
<feature type="compositionally biased region" description="Acidic residues" evidence="4">
    <location>
        <begin position="462"/>
        <end position="482"/>
    </location>
</feature>
<dbReference type="EMBL" id="JACEFF010000511">
    <property type="protein sequence ID" value="KAH9636225.1"/>
    <property type="molecule type" value="Genomic_DNA"/>
</dbReference>
<dbReference type="InterPro" id="IPR002018">
    <property type="entry name" value="CarbesteraseB"/>
</dbReference>
<evidence type="ECO:0000256" key="1">
    <source>
        <dbReference type="ARBA" id="ARBA00005964"/>
    </source>
</evidence>
<evidence type="ECO:0000256" key="2">
    <source>
        <dbReference type="ARBA" id="ARBA00022729"/>
    </source>
</evidence>
<feature type="transmembrane region" description="Helical" evidence="5">
    <location>
        <begin position="513"/>
        <end position="543"/>
    </location>
</feature>
<gene>
    <name evidence="7" type="ORF">HF086_007177</name>
</gene>
<feature type="compositionally biased region" description="Basic and acidic residues" evidence="4">
    <location>
        <begin position="580"/>
        <end position="592"/>
    </location>
</feature>
<evidence type="ECO:0000259" key="6">
    <source>
        <dbReference type="Pfam" id="PF00135"/>
    </source>
</evidence>
<feature type="compositionally biased region" description="Basic and acidic residues" evidence="4">
    <location>
        <begin position="422"/>
        <end position="431"/>
    </location>
</feature>
<evidence type="ECO:0000313" key="7">
    <source>
        <dbReference type="EMBL" id="KAH9636225.1"/>
    </source>
</evidence>
<accession>A0A922MGS5</accession>
<reference evidence="7" key="1">
    <citation type="journal article" date="2021" name="G3 (Bethesda)">
        <title>Genome and transcriptome analysis of the beet armyworm Spodoptera exigua reveals targets for pest control. .</title>
        <authorList>
            <person name="Simon S."/>
            <person name="Breeschoten T."/>
            <person name="Jansen H.J."/>
            <person name="Dirks R.P."/>
            <person name="Schranz M.E."/>
            <person name="Ros V.I.D."/>
        </authorList>
    </citation>
    <scope>NUCLEOTIDE SEQUENCE</scope>
    <source>
        <strain evidence="7">TB_SE_WUR_2020</strain>
    </source>
</reference>
<comment type="similarity">
    <text evidence="1">Belongs to the type-B carboxylesterase/lipase family.</text>
</comment>
<dbReference type="Proteomes" id="UP000814243">
    <property type="component" value="Unassembled WGS sequence"/>
</dbReference>
<dbReference type="Gene3D" id="3.40.50.1820">
    <property type="entry name" value="alpha/beta hydrolase"/>
    <property type="match status" value="1"/>
</dbReference>
<keyword evidence="5" id="KW-1133">Transmembrane helix</keyword>